<proteinExistence type="predicted"/>
<reference evidence="2" key="1">
    <citation type="submission" date="2014-11" db="EMBL/GenBank/DDBJ databases">
        <authorList>
            <person name="Amaro Gonzalez C."/>
        </authorList>
    </citation>
    <scope>NUCLEOTIDE SEQUENCE</scope>
</reference>
<keyword evidence="1" id="KW-1133">Transmembrane helix</keyword>
<dbReference type="EMBL" id="GBXM01020006">
    <property type="protein sequence ID" value="JAH88571.1"/>
    <property type="molecule type" value="Transcribed_RNA"/>
</dbReference>
<evidence type="ECO:0000313" key="2">
    <source>
        <dbReference type="EMBL" id="JAH88571.1"/>
    </source>
</evidence>
<sequence length="54" mass="6468">MYVRVCLWMYSVSVFVCVYLCSSVSFNFRKGCFFVVEECYFLLFWLYGRSATNC</sequence>
<organism evidence="2">
    <name type="scientific">Anguilla anguilla</name>
    <name type="common">European freshwater eel</name>
    <name type="synonym">Muraena anguilla</name>
    <dbReference type="NCBI Taxonomy" id="7936"/>
    <lineage>
        <taxon>Eukaryota</taxon>
        <taxon>Metazoa</taxon>
        <taxon>Chordata</taxon>
        <taxon>Craniata</taxon>
        <taxon>Vertebrata</taxon>
        <taxon>Euteleostomi</taxon>
        <taxon>Actinopterygii</taxon>
        <taxon>Neopterygii</taxon>
        <taxon>Teleostei</taxon>
        <taxon>Anguilliformes</taxon>
        <taxon>Anguillidae</taxon>
        <taxon>Anguilla</taxon>
    </lineage>
</organism>
<reference evidence="2" key="2">
    <citation type="journal article" date="2015" name="Fish Shellfish Immunol.">
        <title>Early steps in the European eel (Anguilla anguilla)-Vibrio vulnificus interaction in the gills: Role of the RtxA13 toxin.</title>
        <authorList>
            <person name="Callol A."/>
            <person name="Pajuelo D."/>
            <person name="Ebbesson L."/>
            <person name="Teles M."/>
            <person name="MacKenzie S."/>
            <person name="Amaro C."/>
        </authorList>
    </citation>
    <scope>NUCLEOTIDE SEQUENCE</scope>
</reference>
<accession>A0A0E9WE33</accession>
<evidence type="ECO:0000256" key="1">
    <source>
        <dbReference type="SAM" id="Phobius"/>
    </source>
</evidence>
<feature type="transmembrane region" description="Helical" evidence="1">
    <location>
        <begin position="7"/>
        <end position="28"/>
    </location>
</feature>
<protein>
    <submittedName>
        <fullName evidence="2">Uncharacterized protein</fullName>
    </submittedName>
</protein>
<name>A0A0E9WE33_ANGAN</name>
<keyword evidence="1" id="KW-0812">Transmembrane</keyword>
<keyword evidence="1" id="KW-0472">Membrane</keyword>
<dbReference type="AlphaFoldDB" id="A0A0E9WE33"/>